<name>A0A2S6FU93_9CLOT</name>
<keyword evidence="1" id="KW-0472">Membrane</keyword>
<feature type="transmembrane region" description="Helical" evidence="1">
    <location>
        <begin position="37"/>
        <end position="59"/>
    </location>
</feature>
<feature type="transmembrane region" description="Helical" evidence="1">
    <location>
        <begin position="123"/>
        <end position="147"/>
    </location>
</feature>
<dbReference type="AlphaFoldDB" id="A0A2S6FU93"/>
<keyword evidence="1" id="KW-1133">Transmembrane helix</keyword>
<accession>A0A2S6FU93</accession>
<evidence type="ECO:0000313" key="2">
    <source>
        <dbReference type="EMBL" id="PPK43239.1"/>
    </source>
</evidence>
<organism evidence="2 3">
    <name type="scientific">Clostridium algidicarnis DSM 15099</name>
    <dbReference type="NCBI Taxonomy" id="1121295"/>
    <lineage>
        <taxon>Bacteria</taxon>
        <taxon>Bacillati</taxon>
        <taxon>Bacillota</taxon>
        <taxon>Clostridia</taxon>
        <taxon>Eubacteriales</taxon>
        <taxon>Clostridiaceae</taxon>
        <taxon>Clostridium</taxon>
    </lineage>
</organism>
<feature type="transmembrane region" description="Helical" evidence="1">
    <location>
        <begin position="80"/>
        <end position="103"/>
    </location>
</feature>
<dbReference type="RefSeq" id="WP_104410870.1">
    <property type="nucleotide sequence ID" value="NZ_PTIS01000031.1"/>
</dbReference>
<feature type="transmembrane region" description="Helical" evidence="1">
    <location>
        <begin position="7"/>
        <end position="25"/>
    </location>
</feature>
<dbReference type="Proteomes" id="UP000239863">
    <property type="component" value="Unassembled WGS sequence"/>
</dbReference>
<evidence type="ECO:0000256" key="1">
    <source>
        <dbReference type="SAM" id="Phobius"/>
    </source>
</evidence>
<comment type="caution">
    <text evidence="2">The sequence shown here is derived from an EMBL/GenBank/DDBJ whole genome shotgun (WGS) entry which is preliminary data.</text>
</comment>
<proteinExistence type="predicted"/>
<sequence>MYKKHKCTTTITFVSVFILTFFLNINFEDVASDCISIVSFALAVYAICISALIGSPLLESLRSNIDAQISDRTQLGVIKNYIRIAIFISVITLVLACISKIKINSNIIMLILNKLNYLNPQQLFSSLCFAFFSLNFLFIIFIFMFIINRQVD</sequence>
<protein>
    <submittedName>
        <fullName evidence="2">Uncharacterized protein</fullName>
    </submittedName>
</protein>
<keyword evidence="1" id="KW-0812">Transmembrane</keyword>
<evidence type="ECO:0000313" key="3">
    <source>
        <dbReference type="Proteomes" id="UP000239863"/>
    </source>
</evidence>
<reference evidence="2 3" key="1">
    <citation type="submission" date="2018-02" db="EMBL/GenBank/DDBJ databases">
        <title>Genomic Encyclopedia of Archaeal and Bacterial Type Strains, Phase II (KMG-II): from individual species to whole genera.</title>
        <authorList>
            <person name="Goeker M."/>
        </authorList>
    </citation>
    <scope>NUCLEOTIDE SEQUENCE [LARGE SCALE GENOMIC DNA]</scope>
    <source>
        <strain evidence="2 3">DSM 15099</strain>
    </source>
</reference>
<gene>
    <name evidence="2" type="ORF">BD821_1315</name>
</gene>
<dbReference type="EMBL" id="PTIS01000031">
    <property type="protein sequence ID" value="PPK43239.1"/>
    <property type="molecule type" value="Genomic_DNA"/>
</dbReference>